<organism evidence="2 3">
    <name type="scientific">Reichenbachiella carrageenanivorans</name>
    <dbReference type="NCBI Taxonomy" id="2979869"/>
    <lineage>
        <taxon>Bacteria</taxon>
        <taxon>Pseudomonadati</taxon>
        <taxon>Bacteroidota</taxon>
        <taxon>Cytophagia</taxon>
        <taxon>Cytophagales</taxon>
        <taxon>Reichenbachiellaceae</taxon>
        <taxon>Reichenbachiella</taxon>
    </lineage>
</organism>
<feature type="region of interest" description="Disordered" evidence="1">
    <location>
        <begin position="184"/>
        <end position="223"/>
    </location>
</feature>
<evidence type="ECO:0000256" key="1">
    <source>
        <dbReference type="SAM" id="MobiDB-lite"/>
    </source>
</evidence>
<proteinExistence type="predicted"/>
<accession>A0ABY6D3B2</accession>
<gene>
    <name evidence="2" type="ORF">N7E81_00520</name>
</gene>
<dbReference type="RefSeq" id="WP_263051324.1">
    <property type="nucleotide sequence ID" value="NZ_CP106735.1"/>
</dbReference>
<dbReference type="Proteomes" id="UP001062165">
    <property type="component" value="Chromosome"/>
</dbReference>
<evidence type="ECO:0000313" key="2">
    <source>
        <dbReference type="EMBL" id="UXX79593.1"/>
    </source>
</evidence>
<name>A0ABY6D3B2_9BACT</name>
<dbReference type="Pfam" id="PF14123">
    <property type="entry name" value="DUF4290"/>
    <property type="match status" value="1"/>
</dbReference>
<feature type="compositionally biased region" description="Basic residues" evidence="1">
    <location>
        <begin position="210"/>
        <end position="223"/>
    </location>
</feature>
<evidence type="ECO:0000313" key="3">
    <source>
        <dbReference type="Proteomes" id="UP001062165"/>
    </source>
</evidence>
<protein>
    <submittedName>
        <fullName evidence="2">DUF4290 domain-containing protein</fullName>
    </submittedName>
</protein>
<reference evidence="2" key="1">
    <citation type="submission" date="2022-10" db="EMBL/GenBank/DDBJ databases">
        <title>Comparative genomics and taxonomic characterization of three novel marine species of genus Reichenbachiella exhibiting antioxidant and polysaccharide degradation activities.</title>
        <authorList>
            <person name="Muhammad N."/>
            <person name="Lee Y.-J."/>
            <person name="Ko J."/>
            <person name="Kim S.-G."/>
        </authorList>
    </citation>
    <scope>NUCLEOTIDE SEQUENCE</scope>
    <source>
        <strain evidence="2">Wsw4-B4</strain>
    </source>
</reference>
<feature type="compositionally biased region" description="Basic and acidic residues" evidence="1">
    <location>
        <begin position="184"/>
        <end position="209"/>
    </location>
</feature>
<dbReference type="InterPro" id="IPR025632">
    <property type="entry name" value="DUF4290"/>
</dbReference>
<sequence>MIEYNTIREQVTLKEYGRNVQDLVATLNTIEDKEERSQKAAVLVELMKQINPAMQNTPEVEQKLWDDLHIISHFSLDIDGPFPTPNKEILDKKPEKMGYLTNEITFKHFGRNIELLVDKAITLEDAEEQEAAIIHIGKLMKTFIYSYNRDSIEDEVIYQNIRKLSKNQLDIDMKKVTAGNLFEPIRKERRNDRDNNSGMERNDRNDRNRNNRNKRTSNHKRRR</sequence>
<dbReference type="EMBL" id="CP106735">
    <property type="protein sequence ID" value="UXX79593.1"/>
    <property type="molecule type" value="Genomic_DNA"/>
</dbReference>
<keyword evidence="3" id="KW-1185">Reference proteome</keyword>